<keyword evidence="1" id="KW-0812">Transmembrane</keyword>
<dbReference type="PROSITE" id="PS52016">
    <property type="entry name" value="TONB_DEPENDENT_REC_3"/>
    <property type="match status" value="1"/>
</dbReference>
<dbReference type="Gene3D" id="2.170.130.10">
    <property type="entry name" value="TonB-dependent receptor, plug domain"/>
    <property type="match status" value="1"/>
</dbReference>
<dbReference type="InterPro" id="IPR008969">
    <property type="entry name" value="CarboxyPept-like_regulatory"/>
</dbReference>
<dbReference type="SUPFAM" id="SSF56935">
    <property type="entry name" value="Porins"/>
    <property type="match status" value="1"/>
</dbReference>
<dbReference type="Proteomes" id="UP000016496">
    <property type="component" value="Unassembled WGS sequence"/>
</dbReference>
<sequence length="1093" mass="123541">MLFFPITMLAAQGQISVRGQGMTMKQAIEQIEKNSEYTFFYNASDLKNTSAKNIDTRGTIEEVLKELFAGSNVSYIVKGKEVILNVKKAEAQQQAKTRTITGTVTDESDGSPIIGANVMVKGESTGVITDLDGNYSISVPTRRGIILIFTYIGYQKREIPIEDLGIINAKMRSDNQVLDEVVVVGQGTQKKVSVTGSISSIKGLALKSPSSSLTGSLAGKLAGVISRTTSGEPGAASEFYIRGISTFGGRTTPLIILDDVEISVADLNNIPAETIDNFSILKDASATAIYGARGANGVMIITTKRGRENSKSTVNITVENSFSSPMRFPKFVNGATWMEMYNEALLTRRPTATPRYTQEQIDGTRNHLNPYVYPDVDWGDLIFKNMAMSQRANVNLSGGGSKVTYYMSLNVAHDSGLLDSPKLYSFDNNVNNLKYNFQNNISYKATPTTKIELNMNAQIENLKGPNFATKDLFTMILTANPINFPAYFPKQEGDEHMRFGNTYLSGENYRANPYAFMSNSFKQTDQNTLNTTLKIKQDFDFVTKGLSANVLVNFKNFSTAHYFQSIQPYYYRVKSGSYDPLNPVDYELERVGNSGTDYLSQGDIVKNSERTLTFQFQINYQRQFGLHHVGGMLMYMQRDHKETYYNNLLPKRNQGISGRLTYDYGQRYLFELNFGYNGTERLSKGNRFELFPAASVGWVLSNEKFFEPLRNTIDNLKIRASYGIVGSDETGTDAGHFLYINKVLLENIGFTTGEQWNTLKKGPYVEQYAVRNATWERSRKFDIGLDLTLFNNWNITADYFYEHRYKILLKREAWPESLGYYAAKPWSNKGEVENWGVEFSTNYHHQINKDLSVDIRGNFTYAQNKYLVSDDPQYPYPWQLKDGHSLNASRGFIAEGLFQSQEEIDKSPKQQLGSTPKPGDIKYRDLNGDGIISDYDKTLLSEYGSNPSIQYGIGLNVNYKKLDFGVFFNGSALRKIFISGIHPFDQGDRNIFQFIADDYWTEGNPTPDAKYPRLGLIGAETANNHVPSSYWMRNGNFLRFKTIELGYRFKYGRIYLTGDNIAVFSPFKAWDPELDWFKYPLQRTFNIGLQLHF</sequence>
<dbReference type="EMBL" id="AWSV01000176">
    <property type="protein sequence ID" value="ERI80998.1"/>
    <property type="molecule type" value="Genomic_DNA"/>
</dbReference>
<name>U2CAG1_9BACE</name>
<dbReference type="SUPFAM" id="SSF49464">
    <property type="entry name" value="Carboxypeptidase regulatory domain-like"/>
    <property type="match status" value="1"/>
</dbReference>
<gene>
    <name evidence="3" type="ORF">HMPREF1981_03473</name>
</gene>
<dbReference type="GO" id="GO:0009279">
    <property type="term" value="C:cell outer membrane"/>
    <property type="evidence" value="ECO:0007669"/>
    <property type="project" value="UniProtKB-SubCell"/>
</dbReference>
<dbReference type="InterPro" id="IPR039426">
    <property type="entry name" value="TonB-dep_rcpt-like"/>
</dbReference>
<keyword evidence="3" id="KW-0675">Receptor</keyword>
<dbReference type="Gene3D" id="2.60.40.1120">
    <property type="entry name" value="Carboxypeptidase-like, regulatory domain"/>
    <property type="match status" value="1"/>
</dbReference>
<protein>
    <submittedName>
        <fullName evidence="3">TonB-dependent receptor plug domain protein</fullName>
    </submittedName>
</protein>
<comment type="subcellular location">
    <subcellularLocation>
        <location evidence="1">Cell outer membrane</location>
        <topology evidence="1">Multi-pass membrane protein</topology>
    </subcellularLocation>
</comment>
<dbReference type="InterPro" id="IPR012910">
    <property type="entry name" value="Plug_dom"/>
</dbReference>
<dbReference type="FunFam" id="2.170.130.10:FF:000003">
    <property type="entry name" value="SusC/RagA family TonB-linked outer membrane protein"/>
    <property type="match status" value="1"/>
</dbReference>
<reference evidence="3 4" key="1">
    <citation type="submission" date="2013-08" db="EMBL/GenBank/DDBJ databases">
        <authorList>
            <person name="Weinstock G."/>
            <person name="Sodergren E."/>
            <person name="Wylie T."/>
            <person name="Fulton L."/>
            <person name="Fulton R."/>
            <person name="Fronick C."/>
            <person name="O'Laughlin M."/>
            <person name="Godfrey J."/>
            <person name="Miner T."/>
            <person name="Herter B."/>
            <person name="Appelbaum E."/>
            <person name="Cordes M."/>
            <person name="Lek S."/>
            <person name="Wollam A."/>
            <person name="Pepin K.H."/>
            <person name="Palsikar V.B."/>
            <person name="Mitreva M."/>
            <person name="Wilson R.K."/>
        </authorList>
    </citation>
    <scope>NUCLEOTIDE SEQUENCE [LARGE SCALE GENOMIC DNA]</scope>
    <source>
        <strain evidence="3 4">F0041</strain>
    </source>
</reference>
<dbReference type="InterPro" id="IPR023997">
    <property type="entry name" value="TonB-dep_OMP_SusC/RagA_CS"/>
</dbReference>
<keyword evidence="1" id="KW-1134">Transmembrane beta strand</keyword>
<evidence type="ECO:0000256" key="1">
    <source>
        <dbReference type="PROSITE-ProRule" id="PRU01360"/>
    </source>
</evidence>
<dbReference type="FunFam" id="2.60.40.1120:FF:000003">
    <property type="entry name" value="Outer membrane protein Omp121"/>
    <property type="match status" value="1"/>
</dbReference>
<organism evidence="3 4">
    <name type="scientific">Bacteroides pyogenes F0041</name>
    <dbReference type="NCBI Taxonomy" id="1321819"/>
    <lineage>
        <taxon>Bacteria</taxon>
        <taxon>Pseudomonadati</taxon>
        <taxon>Bacteroidota</taxon>
        <taxon>Bacteroidia</taxon>
        <taxon>Bacteroidales</taxon>
        <taxon>Bacteroidaceae</taxon>
        <taxon>Bacteroides</taxon>
    </lineage>
</organism>
<proteinExistence type="inferred from homology"/>
<dbReference type="PATRIC" id="fig|1321819.3.peg.3200"/>
<keyword evidence="1" id="KW-0998">Cell outer membrane</keyword>
<dbReference type="InterPro" id="IPR037066">
    <property type="entry name" value="Plug_dom_sf"/>
</dbReference>
<comment type="similarity">
    <text evidence="1">Belongs to the TonB-dependent receptor family.</text>
</comment>
<dbReference type="InterPro" id="IPR023996">
    <property type="entry name" value="TonB-dep_OMP_SusC/RagA"/>
</dbReference>
<dbReference type="AlphaFoldDB" id="U2CAG1"/>
<keyword evidence="1" id="KW-0472">Membrane</keyword>
<comment type="caution">
    <text evidence="3">The sequence shown here is derived from an EMBL/GenBank/DDBJ whole genome shotgun (WGS) entry which is preliminary data.</text>
</comment>
<accession>U2CAG1</accession>
<evidence type="ECO:0000259" key="2">
    <source>
        <dbReference type="Pfam" id="PF07715"/>
    </source>
</evidence>
<dbReference type="HOGENOM" id="CLU_004317_1_0_10"/>
<feature type="domain" description="TonB-dependent receptor plug" evidence="2">
    <location>
        <begin position="191"/>
        <end position="298"/>
    </location>
</feature>
<dbReference type="Pfam" id="PF07715">
    <property type="entry name" value="Plug"/>
    <property type="match status" value="1"/>
</dbReference>
<dbReference type="NCBIfam" id="TIGR04057">
    <property type="entry name" value="SusC_RagA_signa"/>
    <property type="match status" value="1"/>
</dbReference>
<dbReference type="Gene3D" id="3.55.50.30">
    <property type="match status" value="1"/>
</dbReference>
<keyword evidence="1" id="KW-0813">Transport</keyword>
<dbReference type="Pfam" id="PF13715">
    <property type="entry name" value="CarbopepD_reg_2"/>
    <property type="match status" value="1"/>
</dbReference>
<dbReference type="NCBIfam" id="TIGR04056">
    <property type="entry name" value="OMP_RagA_SusC"/>
    <property type="match status" value="1"/>
</dbReference>
<evidence type="ECO:0000313" key="3">
    <source>
        <dbReference type="EMBL" id="ERI80998.1"/>
    </source>
</evidence>
<evidence type="ECO:0000313" key="4">
    <source>
        <dbReference type="Proteomes" id="UP000016496"/>
    </source>
</evidence>